<dbReference type="EMBL" id="JAQQWP010000008">
    <property type="protein sequence ID" value="KAK8105171.1"/>
    <property type="molecule type" value="Genomic_DNA"/>
</dbReference>
<proteinExistence type="predicted"/>
<feature type="domain" description="FAD/NAD(P)-binding" evidence="1">
    <location>
        <begin position="46"/>
        <end position="157"/>
    </location>
</feature>
<protein>
    <recommendedName>
        <fullName evidence="1">FAD/NAD(P)-binding domain-containing protein</fullName>
    </recommendedName>
</protein>
<evidence type="ECO:0000259" key="1">
    <source>
        <dbReference type="Pfam" id="PF07992"/>
    </source>
</evidence>
<name>A0AAW0QSG4_9PEZI</name>
<dbReference type="AlphaFoldDB" id="A0AAW0QSG4"/>
<evidence type="ECO:0000313" key="3">
    <source>
        <dbReference type="Proteomes" id="UP001392437"/>
    </source>
</evidence>
<accession>A0AAW0QSG4</accession>
<dbReference type="Gene3D" id="3.50.50.60">
    <property type="entry name" value="FAD/NAD(P)-binding domain"/>
    <property type="match status" value="2"/>
</dbReference>
<reference evidence="2 3" key="1">
    <citation type="submission" date="2023-01" db="EMBL/GenBank/DDBJ databases">
        <title>Analysis of 21 Apiospora genomes using comparative genomics revels a genus with tremendous synthesis potential of carbohydrate active enzymes and secondary metabolites.</title>
        <authorList>
            <person name="Sorensen T."/>
        </authorList>
    </citation>
    <scope>NUCLEOTIDE SEQUENCE [LARGE SCALE GENOMIC DNA]</scope>
    <source>
        <strain evidence="2 3">CBS 117206</strain>
    </source>
</reference>
<sequence>MFTFGYEHRGAQHAGLLADGALSSPFHASMVVGDTKKFAERVTVYTNGDAALHDTMAAQIKHSGVSFDRRRIARIQRSDKGLTLDFEEGSPGEIEFLVHQPSTHVDLPFFAQLGVSVDERGDIRTTPPFYQTEITGVFAAGDCASPFKIIPNAMLMGANAGAGIARSLAADNLTRDVSLGTTSNLGG</sequence>
<dbReference type="InterPro" id="IPR036188">
    <property type="entry name" value="FAD/NAD-bd_sf"/>
</dbReference>
<organism evidence="2 3">
    <name type="scientific">Apiospora kogelbergensis</name>
    <dbReference type="NCBI Taxonomy" id="1337665"/>
    <lineage>
        <taxon>Eukaryota</taxon>
        <taxon>Fungi</taxon>
        <taxon>Dikarya</taxon>
        <taxon>Ascomycota</taxon>
        <taxon>Pezizomycotina</taxon>
        <taxon>Sordariomycetes</taxon>
        <taxon>Xylariomycetidae</taxon>
        <taxon>Amphisphaeriales</taxon>
        <taxon>Apiosporaceae</taxon>
        <taxon>Apiospora</taxon>
    </lineage>
</organism>
<keyword evidence="3" id="KW-1185">Reference proteome</keyword>
<gene>
    <name evidence="2" type="ORF">PG999_008530</name>
</gene>
<dbReference type="SUPFAM" id="SSF51905">
    <property type="entry name" value="FAD/NAD(P)-binding domain"/>
    <property type="match status" value="1"/>
</dbReference>
<dbReference type="Pfam" id="PF07992">
    <property type="entry name" value="Pyr_redox_2"/>
    <property type="match status" value="1"/>
</dbReference>
<evidence type="ECO:0000313" key="2">
    <source>
        <dbReference type="EMBL" id="KAK8105171.1"/>
    </source>
</evidence>
<dbReference type="Proteomes" id="UP001392437">
    <property type="component" value="Unassembled WGS sequence"/>
</dbReference>
<comment type="caution">
    <text evidence="2">The sequence shown here is derived from an EMBL/GenBank/DDBJ whole genome shotgun (WGS) entry which is preliminary data.</text>
</comment>
<dbReference type="InterPro" id="IPR023753">
    <property type="entry name" value="FAD/NAD-binding_dom"/>
</dbReference>
<dbReference type="GO" id="GO:0016491">
    <property type="term" value="F:oxidoreductase activity"/>
    <property type="evidence" value="ECO:0007669"/>
    <property type="project" value="InterPro"/>
</dbReference>